<dbReference type="CDD" id="cd18186">
    <property type="entry name" value="BTB_POZ_ZBTB_KLHL-like"/>
    <property type="match status" value="1"/>
</dbReference>
<feature type="compositionally biased region" description="Low complexity" evidence="1">
    <location>
        <begin position="700"/>
        <end position="713"/>
    </location>
</feature>
<sequence length="828" mass="90246">MKLMHSPGPSPSDIQSHLYTSFIQASTYDVAIRVSGTWNAVYRLHRVVLIQSEFFRSLFTAGFSESSNKHSIHRNGADEISVIFDDFNITRPAFEVCISCLYGGGPILHVSPNLIATTNHPLTPPFSGVSLSADVPTGHHFATPRFLLSLLATAIYLSMPSVASQALALILKTVGPTTVLPYLNFACGMSLTYCHVMPEDTQPAVGLESVAVILDDEIPMAATTRAIEGLKIEPSSAPKASMDGAASRPRSEGGSSESDGEFEDLADSGPSYHYGAVSDKIGEACACWLARWATDMLQLEDRDANCANSDLPDSRTRSKSLSSVGTVDTTPLPSILVNPPVIWGVGGLKAEWVAALVSADTLFVKNEWERYNFARAVVELRRRNGIIKQEERVWNRMFEYGICYMNMTFEDILFISQDISPTTKRLYVPLSVMQASHWAQSVLRNQITSRPSQSIYNPSGCTTGTTSPPPRDKELGITWTTADILSKLSEVERNVIAFDKNKSYFPVSCDQSLRIGDNGSNPTGTGTQLSMEELFSSSHQPSPRQPQATGHDSSSKISTTEANFFGILTLRHVAHTCVDLDPAGKLRWTPYPPYRFSVEFWDVDLLKEKSRLHSQTIWHAGSLFNIYVQLVRKKGQAQLGIYLHRQSSVDPIPTPSSPSTPNFSISASDRQLHHRKPSLPSLLSQATPSSPTHYSPSIHPPSRSSTPRINNSSPSPPSSPPAVSPVGYGPIPASIQVLTPTSAPQQPYRDPRSSISAYFAISCASATGSSQTRFSSAPDTFSVSQSWGWKSSSLRTEEFLEVGTQALPSSVSRGKEVSLRATVVLGLV</sequence>
<feature type="region of interest" description="Disordered" evidence="1">
    <location>
        <begin position="649"/>
        <end position="727"/>
    </location>
</feature>
<gene>
    <name evidence="3" type="ORF">AAE3_LOCUS1971</name>
</gene>
<dbReference type="InterPro" id="IPR011333">
    <property type="entry name" value="SKP1/BTB/POZ_sf"/>
</dbReference>
<keyword evidence="4" id="KW-1185">Reference proteome</keyword>
<dbReference type="InterPro" id="IPR000210">
    <property type="entry name" value="BTB/POZ_dom"/>
</dbReference>
<dbReference type="SUPFAM" id="SSF54695">
    <property type="entry name" value="POZ domain"/>
    <property type="match status" value="1"/>
</dbReference>
<evidence type="ECO:0000256" key="1">
    <source>
        <dbReference type="SAM" id="MobiDB-lite"/>
    </source>
</evidence>
<feature type="compositionally biased region" description="Low complexity" evidence="1">
    <location>
        <begin position="536"/>
        <end position="547"/>
    </location>
</feature>
<dbReference type="PANTHER" id="PTHR47369:SF1">
    <property type="entry name" value="BTB_POZ DOMAIN-CONTAINING PROTEIN"/>
    <property type="match status" value="1"/>
</dbReference>
<dbReference type="PROSITE" id="PS50097">
    <property type="entry name" value="BTB"/>
    <property type="match status" value="1"/>
</dbReference>
<dbReference type="EMBL" id="CACVBS010000028">
    <property type="protein sequence ID" value="CAA7260014.1"/>
    <property type="molecule type" value="Genomic_DNA"/>
</dbReference>
<feature type="compositionally biased region" description="Pro residues" evidence="1">
    <location>
        <begin position="714"/>
        <end position="723"/>
    </location>
</feature>
<accession>A0A8S0W2P9</accession>
<dbReference type="Gene3D" id="3.30.710.10">
    <property type="entry name" value="Potassium Channel Kv1.1, Chain A"/>
    <property type="match status" value="1"/>
</dbReference>
<reference evidence="3 4" key="1">
    <citation type="submission" date="2020-01" db="EMBL/GenBank/DDBJ databases">
        <authorList>
            <person name="Gupta K D."/>
        </authorList>
    </citation>
    <scope>NUCLEOTIDE SEQUENCE [LARGE SCALE GENOMIC DNA]</scope>
</reference>
<dbReference type="Proteomes" id="UP000467700">
    <property type="component" value="Unassembled WGS sequence"/>
</dbReference>
<protein>
    <recommendedName>
        <fullName evidence="2">BTB domain-containing protein</fullName>
    </recommendedName>
</protein>
<dbReference type="PANTHER" id="PTHR47369">
    <property type="entry name" value="BTB/POZ DOMAIN-CONTAINING PROTEIN"/>
    <property type="match status" value="1"/>
</dbReference>
<feature type="compositionally biased region" description="Polar residues" evidence="1">
    <location>
        <begin position="681"/>
        <end position="695"/>
    </location>
</feature>
<dbReference type="SMART" id="SM00225">
    <property type="entry name" value="BTB"/>
    <property type="match status" value="1"/>
</dbReference>
<dbReference type="OrthoDB" id="6359943at2759"/>
<feature type="domain" description="BTB" evidence="2">
    <location>
        <begin position="28"/>
        <end position="104"/>
    </location>
</feature>
<comment type="caution">
    <text evidence="3">The sequence shown here is derived from an EMBL/GenBank/DDBJ whole genome shotgun (WGS) entry which is preliminary data.</text>
</comment>
<feature type="region of interest" description="Disordered" evidence="1">
    <location>
        <begin position="533"/>
        <end position="556"/>
    </location>
</feature>
<organism evidence="3 4">
    <name type="scientific">Cyclocybe aegerita</name>
    <name type="common">Black poplar mushroom</name>
    <name type="synonym">Agrocybe aegerita</name>
    <dbReference type="NCBI Taxonomy" id="1973307"/>
    <lineage>
        <taxon>Eukaryota</taxon>
        <taxon>Fungi</taxon>
        <taxon>Dikarya</taxon>
        <taxon>Basidiomycota</taxon>
        <taxon>Agaricomycotina</taxon>
        <taxon>Agaricomycetes</taxon>
        <taxon>Agaricomycetidae</taxon>
        <taxon>Agaricales</taxon>
        <taxon>Agaricineae</taxon>
        <taxon>Bolbitiaceae</taxon>
        <taxon>Cyclocybe</taxon>
    </lineage>
</organism>
<feature type="region of interest" description="Disordered" evidence="1">
    <location>
        <begin position="232"/>
        <end position="265"/>
    </location>
</feature>
<name>A0A8S0W2P9_CYCAE</name>
<proteinExistence type="predicted"/>
<dbReference type="AlphaFoldDB" id="A0A8S0W2P9"/>
<feature type="region of interest" description="Disordered" evidence="1">
    <location>
        <begin position="451"/>
        <end position="475"/>
    </location>
</feature>
<evidence type="ECO:0000313" key="4">
    <source>
        <dbReference type="Proteomes" id="UP000467700"/>
    </source>
</evidence>
<feature type="compositionally biased region" description="Low complexity" evidence="1">
    <location>
        <begin position="659"/>
        <end position="668"/>
    </location>
</feature>
<evidence type="ECO:0000259" key="2">
    <source>
        <dbReference type="PROSITE" id="PS50097"/>
    </source>
</evidence>
<evidence type="ECO:0000313" key="3">
    <source>
        <dbReference type="EMBL" id="CAA7260014.1"/>
    </source>
</evidence>